<evidence type="ECO:0000259" key="1">
    <source>
        <dbReference type="PROSITE" id="PS50181"/>
    </source>
</evidence>
<dbReference type="EMBL" id="CACVBM020000732">
    <property type="protein sequence ID" value="CAA7022718.1"/>
    <property type="molecule type" value="Genomic_DNA"/>
</dbReference>
<keyword evidence="4" id="KW-1185">Reference proteome</keyword>
<dbReference type="Pfam" id="PF00646">
    <property type="entry name" value="F-box"/>
    <property type="match status" value="1"/>
</dbReference>
<dbReference type="SUPFAM" id="SSF52058">
    <property type="entry name" value="L domain-like"/>
    <property type="match status" value="1"/>
</dbReference>
<dbReference type="Proteomes" id="UP000467841">
    <property type="component" value="Unassembled WGS sequence"/>
</dbReference>
<dbReference type="InterPro" id="IPR006566">
    <property type="entry name" value="FBD"/>
</dbReference>
<feature type="domain" description="F-box" evidence="1">
    <location>
        <begin position="1"/>
        <end position="45"/>
    </location>
</feature>
<dbReference type="AlphaFoldDB" id="A0A6D2I7Q9"/>
<dbReference type="PROSITE" id="PS50181">
    <property type="entry name" value="FBOX"/>
    <property type="match status" value="1"/>
</dbReference>
<dbReference type="SMART" id="SM00579">
    <property type="entry name" value="FBD"/>
    <property type="match status" value="1"/>
</dbReference>
<accession>A0A6D2I7Q9</accession>
<reference evidence="2 4" key="1">
    <citation type="submission" date="2020-01" db="EMBL/GenBank/DDBJ databases">
        <authorList>
            <person name="Mishra B."/>
        </authorList>
    </citation>
    <scope>NUCLEOTIDE SEQUENCE [LARGE SCALE GENOMIC DNA]</scope>
</reference>
<sequence length="442" mass="50678">MELPPEVLIEKISYLPFKQAARLSLVAKRWRNLYREMKNIVFKESDFAKDLFSYDTGTTHERVSFVHRMEQWISRFPGNSINRFEIYFPAPYGFQETIASLVDMVLSKQVKILVLDFSHPETSIHYHVADVVLPGCVYDQTTTIESLKLISCSLDSSKFKNSTVLRSLTIGRLDLKDVTIMLSNFPSLECLRFVNCLSLDYYVMFTLNQRLRELVFEDCDFSPSYCTLELPQVVIVKCSGNLPCFTFHGVVSERMQEAELDFWLEGASVYRTEVDLGKLLNGVSHAKTLTICSFALQVIPCDDGGLLSSFGTRHLVMRTNLHPYELTGISLMIHKCPLLESLTLQIVPPKLMEVLLPKEFNADTYWLDEITHECLEKTLKVVVVRGFGNLYELQILTYLVKHGLVLERLDLYMSEDEMLRVQMALLNVPRGSSRLQITLHNA</sequence>
<dbReference type="SUPFAM" id="SSF81383">
    <property type="entry name" value="F-box domain"/>
    <property type="match status" value="1"/>
</dbReference>
<dbReference type="InterPro" id="IPR050232">
    <property type="entry name" value="FBL13/AtMIF1-like"/>
</dbReference>
<dbReference type="EMBL" id="CACVBM020001045">
    <property type="protein sequence ID" value="CAA7025900.1"/>
    <property type="molecule type" value="Genomic_DNA"/>
</dbReference>
<dbReference type="PANTHER" id="PTHR31900">
    <property type="entry name" value="F-BOX/RNI SUPERFAMILY PROTEIN-RELATED"/>
    <property type="match status" value="1"/>
</dbReference>
<dbReference type="InterPro" id="IPR032675">
    <property type="entry name" value="LRR_dom_sf"/>
</dbReference>
<organism evidence="2 4">
    <name type="scientific">Microthlaspi erraticum</name>
    <dbReference type="NCBI Taxonomy" id="1685480"/>
    <lineage>
        <taxon>Eukaryota</taxon>
        <taxon>Viridiplantae</taxon>
        <taxon>Streptophyta</taxon>
        <taxon>Embryophyta</taxon>
        <taxon>Tracheophyta</taxon>
        <taxon>Spermatophyta</taxon>
        <taxon>Magnoliopsida</taxon>
        <taxon>eudicotyledons</taxon>
        <taxon>Gunneridae</taxon>
        <taxon>Pentapetalae</taxon>
        <taxon>rosids</taxon>
        <taxon>malvids</taxon>
        <taxon>Brassicales</taxon>
        <taxon>Brassicaceae</taxon>
        <taxon>Coluteocarpeae</taxon>
        <taxon>Microthlaspi</taxon>
    </lineage>
</organism>
<proteinExistence type="predicted"/>
<dbReference type="Gene3D" id="3.80.10.10">
    <property type="entry name" value="Ribonuclease Inhibitor"/>
    <property type="match status" value="1"/>
</dbReference>
<evidence type="ECO:0000313" key="4">
    <source>
        <dbReference type="Proteomes" id="UP000467841"/>
    </source>
</evidence>
<dbReference type="OrthoDB" id="673865at2759"/>
<dbReference type="InterPro" id="IPR036047">
    <property type="entry name" value="F-box-like_dom_sf"/>
</dbReference>
<dbReference type="Gene3D" id="1.20.1280.50">
    <property type="match status" value="1"/>
</dbReference>
<evidence type="ECO:0000313" key="3">
    <source>
        <dbReference type="EMBL" id="CAA7025900.1"/>
    </source>
</evidence>
<dbReference type="InterPro" id="IPR001810">
    <property type="entry name" value="F-box_dom"/>
</dbReference>
<dbReference type="Pfam" id="PF08387">
    <property type="entry name" value="FBD"/>
    <property type="match status" value="1"/>
</dbReference>
<dbReference type="PANTHER" id="PTHR31900:SF34">
    <property type="entry name" value="EMB|CAB62440.1-RELATED"/>
    <property type="match status" value="1"/>
</dbReference>
<evidence type="ECO:0000313" key="2">
    <source>
        <dbReference type="EMBL" id="CAA7022718.1"/>
    </source>
</evidence>
<protein>
    <recommendedName>
        <fullName evidence="1">F-box domain-containing protein</fullName>
    </recommendedName>
</protein>
<gene>
    <name evidence="3" type="ORF">MERR_LOCUS13135</name>
    <name evidence="2" type="ORF">MERR_LOCUS9953</name>
</gene>
<name>A0A6D2I7Q9_9BRAS</name>